<sequence length="98" mass="10734">MKKDSRNRSRKNMKKGGDSGAWMNAVAGDTTHQVGSNGTSGMLQYNTNPSLVVGGKRRKGKGGSVFADLAVPAVLLYTNQVMRRSKKSHSNKRVTRRR</sequence>
<feature type="compositionally biased region" description="Polar residues" evidence="1">
    <location>
        <begin position="30"/>
        <end position="50"/>
    </location>
</feature>
<organism evidence="2">
    <name type="scientific">viral metagenome</name>
    <dbReference type="NCBI Taxonomy" id="1070528"/>
    <lineage>
        <taxon>unclassified sequences</taxon>
        <taxon>metagenomes</taxon>
        <taxon>organismal metagenomes</taxon>
    </lineage>
</organism>
<protein>
    <submittedName>
        <fullName evidence="2">Uncharacterized protein</fullName>
    </submittedName>
</protein>
<evidence type="ECO:0000256" key="1">
    <source>
        <dbReference type="SAM" id="MobiDB-lite"/>
    </source>
</evidence>
<proteinExistence type="predicted"/>
<dbReference type="AlphaFoldDB" id="A0A6C0IBJ6"/>
<feature type="region of interest" description="Disordered" evidence="1">
    <location>
        <begin position="1"/>
        <end position="63"/>
    </location>
</feature>
<reference evidence="2" key="1">
    <citation type="journal article" date="2020" name="Nature">
        <title>Giant virus diversity and host interactions through global metagenomics.</title>
        <authorList>
            <person name="Schulz F."/>
            <person name="Roux S."/>
            <person name="Paez-Espino D."/>
            <person name="Jungbluth S."/>
            <person name="Walsh D.A."/>
            <person name="Denef V.J."/>
            <person name="McMahon K.D."/>
            <person name="Konstantinidis K.T."/>
            <person name="Eloe-Fadrosh E.A."/>
            <person name="Kyrpides N.C."/>
            <person name="Woyke T."/>
        </authorList>
    </citation>
    <scope>NUCLEOTIDE SEQUENCE</scope>
    <source>
        <strain evidence="2">GVMAG-M-3300023184-68</strain>
    </source>
</reference>
<accession>A0A6C0IBJ6</accession>
<evidence type="ECO:0000313" key="2">
    <source>
        <dbReference type="EMBL" id="QHT90354.1"/>
    </source>
</evidence>
<dbReference type="EMBL" id="MN740153">
    <property type="protein sequence ID" value="QHT90354.1"/>
    <property type="molecule type" value="Genomic_DNA"/>
</dbReference>
<name>A0A6C0IBJ6_9ZZZZ</name>